<dbReference type="InterPro" id="IPR050288">
    <property type="entry name" value="Cellulose_deg_GH3"/>
</dbReference>
<keyword evidence="8" id="KW-1185">Reference proteome</keyword>
<dbReference type="InterPro" id="IPR017853">
    <property type="entry name" value="GH"/>
</dbReference>
<comment type="similarity">
    <text evidence="1 4">Belongs to the glycosyl hydrolase 3 family.</text>
</comment>
<dbReference type="Gene3D" id="2.60.40.10">
    <property type="entry name" value="Immunoglobulins"/>
    <property type="match status" value="1"/>
</dbReference>
<feature type="chain" id="PRO_5047138032" evidence="5">
    <location>
        <begin position="25"/>
        <end position="705"/>
    </location>
</feature>
<evidence type="ECO:0000256" key="5">
    <source>
        <dbReference type="SAM" id="SignalP"/>
    </source>
</evidence>
<dbReference type="SUPFAM" id="SSF52279">
    <property type="entry name" value="Beta-D-glucan exohydrolase, C-terminal domain"/>
    <property type="match status" value="1"/>
</dbReference>
<name>A0ABT6R906_9BACT</name>
<dbReference type="PANTHER" id="PTHR42715:SF10">
    <property type="entry name" value="BETA-GLUCOSIDASE"/>
    <property type="match status" value="1"/>
</dbReference>
<keyword evidence="4" id="KW-0326">Glycosidase</keyword>
<dbReference type="SMART" id="SM01217">
    <property type="entry name" value="Fn3_like"/>
    <property type="match status" value="1"/>
</dbReference>
<reference evidence="7 8" key="1">
    <citation type="submission" date="2023-05" db="EMBL/GenBank/DDBJ databases">
        <title>Genome sequence of Pinibacter sp. MAH-24.</title>
        <authorList>
            <person name="Huq M.A."/>
        </authorList>
    </citation>
    <scope>NUCLEOTIDE SEQUENCE [LARGE SCALE GENOMIC DNA]</scope>
    <source>
        <strain evidence="7 8">MAH-24</strain>
    </source>
</reference>
<dbReference type="RefSeq" id="WP_282332501.1">
    <property type="nucleotide sequence ID" value="NZ_JASBRG010000001.1"/>
</dbReference>
<dbReference type="GO" id="GO:0016787">
    <property type="term" value="F:hydrolase activity"/>
    <property type="evidence" value="ECO:0007669"/>
    <property type="project" value="UniProtKB-KW"/>
</dbReference>
<dbReference type="InterPro" id="IPR013783">
    <property type="entry name" value="Ig-like_fold"/>
</dbReference>
<dbReference type="PANTHER" id="PTHR42715">
    <property type="entry name" value="BETA-GLUCOSIDASE"/>
    <property type="match status" value="1"/>
</dbReference>
<keyword evidence="2 4" id="KW-0378">Hydrolase</keyword>
<evidence type="ECO:0000256" key="4">
    <source>
        <dbReference type="RuleBase" id="RU361161"/>
    </source>
</evidence>
<dbReference type="PROSITE" id="PS00775">
    <property type="entry name" value="GLYCOSYL_HYDROL_F3"/>
    <property type="match status" value="1"/>
</dbReference>
<dbReference type="InterPro" id="IPR036962">
    <property type="entry name" value="Glyco_hydro_3_N_sf"/>
</dbReference>
<evidence type="ECO:0000256" key="1">
    <source>
        <dbReference type="ARBA" id="ARBA00005336"/>
    </source>
</evidence>
<dbReference type="PRINTS" id="PR00133">
    <property type="entry name" value="GLHYDRLASE3"/>
</dbReference>
<proteinExistence type="inferred from homology"/>
<dbReference type="SUPFAM" id="SSF51445">
    <property type="entry name" value="(Trans)glycosidases"/>
    <property type="match status" value="1"/>
</dbReference>
<keyword evidence="5" id="KW-0732">Signal</keyword>
<dbReference type="Pfam" id="PF00933">
    <property type="entry name" value="Glyco_hydro_3"/>
    <property type="match status" value="1"/>
</dbReference>
<evidence type="ECO:0000313" key="8">
    <source>
        <dbReference type="Proteomes" id="UP001226434"/>
    </source>
</evidence>
<evidence type="ECO:0000256" key="2">
    <source>
        <dbReference type="ARBA" id="ARBA00022801"/>
    </source>
</evidence>
<sequence>MKNSRSFISLVFLLIFSFGRIANAQSDAVIQLKADSILRLLTLEEKVHMLHAVSGFASGGVSRLGIPDMAMTDGPHGIRIDYVESTYFPTGVCLAATWNPALGHAYGAALGQEAAFRKKNVLLGPGINIIRSPLNGRNFEYMSEDPYLISRMAPQYIQGIQEQGVIACVKHFAANNQETKRTVINVEMSERALREIYLPGFKAAVTEGKANAVMGAYNKFRGEWASHNNYLLKHILKDEWHFKGVVISDWAAIHSTMQALWNGCDIEMGTNVGKNWGRSYMGDTVVALTKAGKVQEYVVDDKVRRILFVMLKAKMIGTTSNTGSANTKEHQQVSAKIAEEGMVLLKNENHLLPLPNTIKNIAVIGGIADRKLANGGGSSGVRPFYEITPLEGFKNIAGNATKVNYAMGYMVGNNKANDSLIQKAVNTAASADVAIVVAGWTHIQDNEGADKTDMNMPWGQNELINAVRKANPKTIVVLSGGSPLDIRQWKENVPAILQAWYPGMEGGNVLAKIIFGQINPSGKLPMTFPKALADCPAHVLGQYPGDSVNVYYNDDIYVGYRYFDTYKVAPQYAFGHGLSYTSFSYGNLQIKKNAVEFTITNNGRTAGAEVAQLYIKSGKSALPRPEKELKGFEKIFLKAGETKKVVISLSQEAFSYFNDLSNRWEIDPTANLVLIGSSSADIRLQGTIDFQNTGITEDRAKKKSK</sequence>
<feature type="domain" description="Fibronectin type III-like" evidence="6">
    <location>
        <begin position="609"/>
        <end position="679"/>
    </location>
</feature>
<protein>
    <submittedName>
        <fullName evidence="7">Glycoside hydrolase family 3 C-terminal domain-containing protein</fullName>
    </submittedName>
</protein>
<dbReference type="InterPro" id="IPR019800">
    <property type="entry name" value="Glyco_hydro_3_AS"/>
</dbReference>
<dbReference type="Proteomes" id="UP001226434">
    <property type="component" value="Unassembled WGS sequence"/>
</dbReference>
<organism evidence="7 8">
    <name type="scientific">Pinibacter soli</name>
    <dbReference type="NCBI Taxonomy" id="3044211"/>
    <lineage>
        <taxon>Bacteria</taxon>
        <taxon>Pseudomonadati</taxon>
        <taxon>Bacteroidota</taxon>
        <taxon>Chitinophagia</taxon>
        <taxon>Chitinophagales</taxon>
        <taxon>Chitinophagaceae</taxon>
        <taxon>Pinibacter</taxon>
    </lineage>
</organism>
<dbReference type="InterPro" id="IPR001764">
    <property type="entry name" value="Glyco_hydro_3_N"/>
</dbReference>
<evidence type="ECO:0000256" key="3">
    <source>
        <dbReference type="ARBA" id="ARBA00023277"/>
    </source>
</evidence>
<evidence type="ECO:0000259" key="6">
    <source>
        <dbReference type="SMART" id="SM01217"/>
    </source>
</evidence>
<dbReference type="InterPro" id="IPR026891">
    <property type="entry name" value="Fn3-like"/>
</dbReference>
<dbReference type="EMBL" id="JASBRG010000001">
    <property type="protein sequence ID" value="MDI3318374.1"/>
    <property type="molecule type" value="Genomic_DNA"/>
</dbReference>
<keyword evidence="3" id="KW-0119">Carbohydrate metabolism</keyword>
<dbReference type="InterPro" id="IPR036881">
    <property type="entry name" value="Glyco_hydro_3_C_sf"/>
</dbReference>
<evidence type="ECO:0000313" key="7">
    <source>
        <dbReference type="EMBL" id="MDI3318374.1"/>
    </source>
</evidence>
<dbReference type="Gene3D" id="3.20.20.300">
    <property type="entry name" value="Glycoside hydrolase, family 3, N-terminal domain"/>
    <property type="match status" value="1"/>
</dbReference>
<dbReference type="Pfam" id="PF01915">
    <property type="entry name" value="Glyco_hydro_3_C"/>
    <property type="match status" value="1"/>
</dbReference>
<comment type="caution">
    <text evidence="7">The sequence shown here is derived from an EMBL/GenBank/DDBJ whole genome shotgun (WGS) entry which is preliminary data.</text>
</comment>
<dbReference type="Pfam" id="PF14310">
    <property type="entry name" value="Fn3-like"/>
    <property type="match status" value="1"/>
</dbReference>
<dbReference type="InterPro" id="IPR002772">
    <property type="entry name" value="Glyco_hydro_3_C"/>
</dbReference>
<accession>A0ABT6R906</accession>
<gene>
    <name evidence="7" type="ORF">QJ048_01250</name>
</gene>
<dbReference type="Gene3D" id="3.40.50.1700">
    <property type="entry name" value="Glycoside hydrolase family 3 C-terminal domain"/>
    <property type="match status" value="1"/>
</dbReference>
<feature type="signal peptide" evidence="5">
    <location>
        <begin position="1"/>
        <end position="24"/>
    </location>
</feature>